<dbReference type="Proteomes" id="UP000783390">
    <property type="component" value="Unassembled WGS sequence"/>
</dbReference>
<accession>A0ABS4F2D2</accession>
<sequence length="39" mass="4033">MKCLVCCNKKKATKLLGLSAAVLIGIGGVILISSKIKNC</sequence>
<protein>
    <submittedName>
        <fullName evidence="2">DNA-binding transcriptional regulator YdaS (Cro superfamily)</fullName>
    </submittedName>
</protein>
<dbReference type="EMBL" id="JAGGJZ010000006">
    <property type="protein sequence ID" value="MBP1890384.1"/>
    <property type="molecule type" value="Genomic_DNA"/>
</dbReference>
<evidence type="ECO:0000256" key="1">
    <source>
        <dbReference type="SAM" id="Phobius"/>
    </source>
</evidence>
<dbReference type="GO" id="GO:0003677">
    <property type="term" value="F:DNA binding"/>
    <property type="evidence" value="ECO:0007669"/>
    <property type="project" value="UniProtKB-KW"/>
</dbReference>
<proteinExistence type="predicted"/>
<organism evidence="2 3">
    <name type="scientific">Clostridium moniliforme</name>
    <dbReference type="NCBI Taxonomy" id="39489"/>
    <lineage>
        <taxon>Bacteria</taxon>
        <taxon>Bacillati</taxon>
        <taxon>Bacillota</taxon>
        <taxon>Clostridia</taxon>
        <taxon>Eubacteriales</taxon>
        <taxon>Clostridiaceae</taxon>
        <taxon>Clostridium</taxon>
    </lineage>
</organism>
<keyword evidence="1" id="KW-0472">Membrane</keyword>
<keyword evidence="1" id="KW-1133">Transmembrane helix</keyword>
<evidence type="ECO:0000313" key="3">
    <source>
        <dbReference type="Proteomes" id="UP000783390"/>
    </source>
</evidence>
<feature type="transmembrane region" description="Helical" evidence="1">
    <location>
        <begin position="12"/>
        <end position="32"/>
    </location>
</feature>
<gene>
    <name evidence="2" type="ORF">J2Z53_001979</name>
</gene>
<keyword evidence="1" id="KW-0812">Transmembrane</keyword>
<keyword evidence="2" id="KW-0238">DNA-binding</keyword>
<reference evidence="2 3" key="1">
    <citation type="submission" date="2021-03" db="EMBL/GenBank/DDBJ databases">
        <title>Genomic Encyclopedia of Type Strains, Phase IV (KMG-IV): sequencing the most valuable type-strain genomes for metagenomic binning, comparative biology and taxonomic classification.</title>
        <authorList>
            <person name="Goeker M."/>
        </authorList>
    </citation>
    <scope>NUCLEOTIDE SEQUENCE [LARGE SCALE GENOMIC DNA]</scope>
    <source>
        <strain evidence="2 3">DSM 3984</strain>
    </source>
</reference>
<comment type="caution">
    <text evidence="2">The sequence shown here is derived from an EMBL/GenBank/DDBJ whole genome shotgun (WGS) entry which is preliminary data.</text>
</comment>
<name>A0ABS4F2D2_9CLOT</name>
<keyword evidence="3" id="KW-1185">Reference proteome</keyword>
<evidence type="ECO:0000313" key="2">
    <source>
        <dbReference type="EMBL" id="MBP1890384.1"/>
    </source>
</evidence>